<dbReference type="InterPro" id="IPR029001">
    <property type="entry name" value="ITPase-like_fam"/>
</dbReference>
<feature type="non-terminal residue" evidence="3">
    <location>
        <position position="129"/>
    </location>
</feature>
<protein>
    <submittedName>
        <fullName evidence="3">Maf-like protein</fullName>
    </submittedName>
</protein>
<dbReference type="CDD" id="cd00985">
    <property type="entry name" value="Maf_Ham1"/>
    <property type="match status" value="1"/>
</dbReference>
<evidence type="ECO:0000256" key="1">
    <source>
        <dbReference type="ARBA" id="ARBA00001968"/>
    </source>
</evidence>
<reference evidence="3" key="1">
    <citation type="submission" date="2013-08" db="EMBL/GenBank/DDBJ databases">
        <authorList>
            <person name="Mendez C."/>
            <person name="Richter M."/>
            <person name="Ferrer M."/>
            <person name="Sanchez J."/>
        </authorList>
    </citation>
    <scope>NUCLEOTIDE SEQUENCE</scope>
</reference>
<dbReference type="GO" id="GO:0047429">
    <property type="term" value="F:nucleoside triphosphate diphosphatase activity"/>
    <property type="evidence" value="ECO:0007669"/>
    <property type="project" value="InterPro"/>
</dbReference>
<organism evidence="3">
    <name type="scientific">mine drainage metagenome</name>
    <dbReference type="NCBI Taxonomy" id="410659"/>
    <lineage>
        <taxon>unclassified sequences</taxon>
        <taxon>metagenomes</taxon>
        <taxon>ecological metagenomes</taxon>
    </lineage>
</organism>
<evidence type="ECO:0000256" key="2">
    <source>
        <dbReference type="ARBA" id="ARBA00022801"/>
    </source>
</evidence>
<dbReference type="EMBL" id="AUZX01004842">
    <property type="protein sequence ID" value="EQD69753.1"/>
    <property type="molecule type" value="Genomic_DNA"/>
</dbReference>
<keyword evidence="2" id="KW-0378">Hydrolase</keyword>
<dbReference type="PANTHER" id="PTHR43213">
    <property type="entry name" value="BIFUNCTIONAL DTTP/UTP PYROPHOSPHATASE/METHYLTRANSFERASE PROTEIN-RELATED"/>
    <property type="match status" value="1"/>
</dbReference>
<accession>T1BMI8</accession>
<dbReference type="Gene3D" id="3.90.950.10">
    <property type="match status" value="1"/>
</dbReference>
<proteinExistence type="predicted"/>
<gene>
    <name evidence="3" type="ORF">B1A_06677</name>
</gene>
<reference evidence="3" key="2">
    <citation type="journal article" date="2014" name="ISME J.">
        <title>Microbial stratification in low pH oxic and suboxic macroscopic growths along an acid mine drainage.</title>
        <authorList>
            <person name="Mendez-Garcia C."/>
            <person name="Mesa V."/>
            <person name="Sprenger R.R."/>
            <person name="Richter M."/>
            <person name="Diez M.S."/>
            <person name="Solano J."/>
            <person name="Bargiela R."/>
            <person name="Golyshina O.V."/>
            <person name="Manteca A."/>
            <person name="Ramos J.L."/>
            <person name="Gallego J.R."/>
            <person name="Llorente I."/>
            <person name="Martins Dos Santos V.A."/>
            <person name="Jensen O.N."/>
            <person name="Pelaez A.I."/>
            <person name="Sanchez J."/>
            <person name="Ferrer M."/>
        </authorList>
    </citation>
    <scope>NUCLEOTIDE SEQUENCE</scope>
</reference>
<comment type="caution">
    <text evidence="3">The sequence shown here is derived from an EMBL/GenBank/DDBJ whole genome shotgun (WGS) entry which is preliminary data.</text>
</comment>
<comment type="cofactor">
    <cofactor evidence="1">
        <name>a divalent metal cation</name>
        <dbReference type="ChEBI" id="CHEBI:60240"/>
    </cofactor>
</comment>
<sequence length="129" mass="14447">MNSFEAVDPLCEEAPLPDELPRARAGRLAVLKATSIRDQLENCLIIGSDQVAECRGRILHKPGTSDQAVTDLLWSAGHRIDFWTAVCVLDTRTGKVRSAIDHTRVWMRECTQAEIQRYLTKDQPWSSAA</sequence>
<dbReference type="InterPro" id="IPR003697">
    <property type="entry name" value="Maf-like"/>
</dbReference>
<evidence type="ECO:0000313" key="3">
    <source>
        <dbReference type="EMBL" id="EQD69753.1"/>
    </source>
</evidence>
<dbReference type="PANTHER" id="PTHR43213:SF5">
    <property type="entry name" value="BIFUNCTIONAL DTTP_UTP PYROPHOSPHATASE_METHYLTRANSFERASE PROTEIN-RELATED"/>
    <property type="match status" value="1"/>
</dbReference>
<dbReference type="SUPFAM" id="SSF52972">
    <property type="entry name" value="ITPase-like"/>
    <property type="match status" value="1"/>
</dbReference>
<dbReference type="Pfam" id="PF02545">
    <property type="entry name" value="Maf"/>
    <property type="match status" value="1"/>
</dbReference>
<name>T1BMI8_9ZZZZ</name>
<dbReference type="AlphaFoldDB" id="T1BMI8"/>